<reference evidence="10" key="1">
    <citation type="journal article" date="2014" name="Front. Microbiol.">
        <title>High frequency of phylogenetically diverse reductive dehalogenase-homologous genes in deep subseafloor sedimentary metagenomes.</title>
        <authorList>
            <person name="Kawai M."/>
            <person name="Futagami T."/>
            <person name="Toyoda A."/>
            <person name="Takaki Y."/>
            <person name="Nishi S."/>
            <person name="Hori S."/>
            <person name="Arai W."/>
            <person name="Tsubouchi T."/>
            <person name="Morono Y."/>
            <person name="Uchiyama I."/>
            <person name="Ito T."/>
            <person name="Fujiyama A."/>
            <person name="Inagaki F."/>
            <person name="Takami H."/>
        </authorList>
    </citation>
    <scope>NUCLEOTIDE SEQUENCE</scope>
    <source>
        <strain evidence="10">Expedition CK06-06</strain>
    </source>
</reference>
<keyword evidence="7" id="KW-0472">Membrane</keyword>
<keyword evidence="5" id="KW-0573">Peptidoglycan synthesis</keyword>
<feature type="non-terminal residue" evidence="10">
    <location>
        <position position="114"/>
    </location>
</feature>
<proteinExistence type="predicted"/>
<comment type="caution">
    <text evidence="10">The sequence shown here is derived from an EMBL/GenBank/DDBJ whole genome shotgun (WGS) entry which is preliminary data.</text>
</comment>
<protein>
    <recommendedName>
        <fullName evidence="9">Penicillin-binding protein transpeptidase domain-containing protein</fullName>
    </recommendedName>
</protein>
<evidence type="ECO:0000259" key="9">
    <source>
        <dbReference type="Pfam" id="PF00905"/>
    </source>
</evidence>
<dbReference type="InterPro" id="IPR001460">
    <property type="entry name" value="PCN-bd_Tpept"/>
</dbReference>
<dbReference type="Pfam" id="PF00905">
    <property type="entry name" value="Transpeptidase"/>
    <property type="match status" value="1"/>
</dbReference>
<gene>
    <name evidence="10" type="ORF">S01H4_04023</name>
</gene>
<evidence type="ECO:0000256" key="6">
    <source>
        <dbReference type="ARBA" id="ARBA00022989"/>
    </source>
</evidence>
<dbReference type="AlphaFoldDB" id="X0YW48"/>
<evidence type="ECO:0000256" key="7">
    <source>
        <dbReference type="ARBA" id="ARBA00023136"/>
    </source>
</evidence>
<evidence type="ECO:0000256" key="8">
    <source>
        <dbReference type="ARBA" id="ARBA00023316"/>
    </source>
</evidence>
<dbReference type="GO" id="GO:0008360">
    <property type="term" value="P:regulation of cell shape"/>
    <property type="evidence" value="ECO:0007669"/>
    <property type="project" value="UniProtKB-KW"/>
</dbReference>
<dbReference type="InterPro" id="IPR012338">
    <property type="entry name" value="Beta-lactam/transpept-like"/>
</dbReference>
<keyword evidence="2" id="KW-0808">Transferase</keyword>
<dbReference type="Gene3D" id="3.40.710.10">
    <property type="entry name" value="DD-peptidase/beta-lactamase superfamily"/>
    <property type="match status" value="1"/>
</dbReference>
<dbReference type="GO" id="GO:0008658">
    <property type="term" value="F:penicillin binding"/>
    <property type="evidence" value="ECO:0007669"/>
    <property type="project" value="InterPro"/>
</dbReference>
<dbReference type="PANTHER" id="PTHR32282">
    <property type="entry name" value="BINDING PROTEIN TRANSPEPTIDASE, PUTATIVE-RELATED"/>
    <property type="match status" value="1"/>
</dbReference>
<evidence type="ECO:0000256" key="5">
    <source>
        <dbReference type="ARBA" id="ARBA00022984"/>
    </source>
</evidence>
<keyword evidence="6" id="KW-1133">Transmembrane helix</keyword>
<dbReference type="EMBL" id="BART01001039">
    <property type="protein sequence ID" value="GAG61014.1"/>
    <property type="molecule type" value="Genomic_DNA"/>
</dbReference>
<dbReference type="GO" id="GO:0030288">
    <property type="term" value="C:outer membrane-bounded periplasmic space"/>
    <property type="evidence" value="ECO:0007669"/>
    <property type="project" value="TreeGrafter"/>
</dbReference>
<keyword evidence="1" id="KW-0328">Glycosyltransferase</keyword>
<evidence type="ECO:0000256" key="1">
    <source>
        <dbReference type="ARBA" id="ARBA00022676"/>
    </source>
</evidence>
<keyword evidence="8" id="KW-0961">Cell wall biogenesis/degradation</keyword>
<feature type="domain" description="Penicillin-binding protein transpeptidase" evidence="9">
    <location>
        <begin position="32"/>
        <end position="110"/>
    </location>
</feature>
<accession>X0YW48</accession>
<keyword evidence="4" id="KW-0133">Cell shape</keyword>
<name>X0YW48_9ZZZZ</name>
<evidence type="ECO:0000256" key="2">
    <source>
        <dbReference type="ARBA" id="ARBA00022679"/>
    </source>
</evidence>
<dbReference type="PANTHER" id="PTHR32282:SF27">
    <property type="entry name" value="PENICILLIN-BINDING PROTEIN 1A"/>
    <property type="match status" value="1"/>
</dbReference>
<dbReference type="InterPro" id="IPR050396">
    <property type="entry name" value="Glycosyltr_51/Transpeptidase"/>
</dbReference>
<dbReference type="SUPFAM" id="SSF56601">
    <property type="entry name" value="beta-lactamase/transpeptidase-like"/>
    <property type="match status" value="1"/>
</dbReference>
<dbReference type="GO" id="GO:0009252">
    <property type="term" value="P:peptidoglycan biosynthetic process"/>
    <property type="evidence" value="ECO:0007669"/>
    <property type="project" value="UniProtKB-KW"/>
</dbReference>
<evidence type="ECO:0000313" key="10">
    <source>
        <dbReference type="EMBL" id="GAG61014.1"/>
    </source>
</evidence>
<keyword evidence="3" id="KW-0812">Transmembrane</keyword>
<sequence>MVGVKLLDQVGIKKVINYSRKAGIKSELRPDLSLALGTSEISPLEIASAYATIANLGVRVDPLSIIRIEDYSGKIIKDNISQKKKVFKEETCYVLINMMEEIIKRGTGWNAKIG</sequence>
<organism evidence="10">
    <name type="scientific">marine sediment metagenome</name>
    <dbReference type="NCBI Taxonomy" id="412755"/>
    <lineage>
        <taxon>unclassified sequences</taxon>
        <taxon>metagenomes</taxon>
        <taxon>ecological metagenomes</taxon>
    </lineage>
</organism>
<dbReference type="GO" id="GO:0008955">
    <property type="term" value="F:peptidoglycan glycosyltransferase activity"/>
    <property type="evidence" value="ECO:0007669"/>
    <property type="project" value="TreeGrafter"/>
</dbReference>
<dbReference type="GO" id="GO:0071555">
    <property type="term" value="P:cell wall organization"/>
    <property type="evidence" value="ECO:0007669"/>
    <property type="project" value="UniProtKB-KW"/>
</dbReference>
<evidence type="ECO:0000256" key="4">
    <source>
        <dbReference type="ARBA" id="ARBA00022960"/>
    </source>
</evidence>
<evidence type="ECO:0000256" key="3">
    <source>
        <dbReference type="ARBA" id="ARBA00022692"/>
    </source>
</evidence>